<dbReference type="Pfam" id="PF10027">
    <property type="entry name" value="DUF2269"/>
    <property type="match status" value="1"/>
</dbReference>
<evidence type="ECO:0000313" key="2">
    <source>
        <dbReference type="EMBL" id="NJC73002.1"/>
    </source>
</evidence>
<feature type="transmembrane region" description="Helical" evidence="1">
    <location>
        <begin position="45"/>
        <end position="64"/>
    </location>
</feature>
<keyword evidence="1" id="KW-0472">Membrane</keyword>
<proteinExistence type="predicted"/>
<keyword evidence="1" id="KW-1133">Transmembrane helix</keyword>
<gene>
    <name evidence="2" type="ORF">HC031_25270</name>
</gene>
<feature type="transmembrane region" description="Helical" evidence="1">
    <location>
        <begin position="76"/>
        <end position="96"/>
    </location>
</feature>
<accession>A0ABX0Y6G0</accession>
<comment type="caution">
    <text evidence="2">The sequence shown here is derived from an EMBL/GenBank/DDBJ whole genome shotgun (WGS) entry which is preliminary data.</text>
</comment>
<feature type="transmembrane region" description="Helical" evidence="1">
    <location>
        <begin position="149"/>
        <end position="169"/>
    </location>
</feature>
<dbReference type="RefSeq" id="WP_167927906.1">
    <property type="nucleotide sequence ID" value="NZ_JAATVY010000024.1"/>
</dbReference>
<organism evidence="2 3">
    <name type="scientific">Planosporangium thailandense</name>
    <dbReference type="NCBI Taxonomy" id="765197"/>
    <lineage>
        <taxon>Bacteria</taxon>
        <taxon>Bacillati</taxon>
        <taxon>Actinomycetota</taxon>
        <taxon>Actinomycetes</taxon>
        <taxon>Micromonosporales</taxon>
        <taxon>Micromonosporaceae</taxon>
        <taxon>Planosporangium</taxon>
    </lineage>
</organism>
<protein>
    <submittedName>
        <fullName evidence="2">DUF2269 family protein</fullName>
    </submittedName>
</protein>
<dbReference type="Proteomes" id="UP000722989">
    <property type="component" value="Unassembled WGS sequence"/>
</dbReference>
<sequence length="174" mass="18461">MYETLVTLHVLTAVLLIGPFALAPYMAHRAIRRHDASNTHAAARILAVFSTGSLIVAAFGFGALSTANRYSFRTPWVIISITLYVIAMGIATGYTMPSIRRAAGVIEQGVLERPPAAAEGDGEAPPPTLAATATDLAAKERLDNLAGRVVASGTVVFVLIVLITIFMIVRPFGR</sequence>
<feature type="transmembrane region" description="Helical" evidence="1">
    <location>
        <begin position="6"/>
        <end position="25"/>
    </location>
</feature>
<name>A0ABX0Y6G0_9ACTN</name>
<dbReference type="EMBL" id="JAATVY010000024">
    <property type="protein sequence ID" value="NJC73002.1"/>
    <property type="molecule type" value="Genomic_DNA"/>
</dbReference>
<evidence type="ECO:0000313" key="3">
    <source>
        <dbReference type="Proteomes" id="UP000722989"/>
    </source>
</evidence>
<keyword evidence="3" id="KW-1185">Reference proteome</keyword>
<reference evidence="2 3" key="1">
    <citation type="submission" date="2020-03" db="EMBL/GenBank/DDBJ databases">
        <title>WGS of the type strain of Planosporangium spp.</title>
        <authorList>
            <person name="Thawai C."/>
        </authorList>
    </citation>
    <scope>NUCLEOTIDE SEQUENCE [LARGE SCALE GENOMIC DNA]</scope>
    <source>
        <strain evidence="2 3">TBRC 5610</strain>
    </source>
</reference>
<keyword evidence="1" id="KW-0812">Transmembrane</keyword>
<dbReference type="InterPro" id="IPR018729">
    <property type="entry name" value="DUF2269_transmembrane"/>
</dbReference>
<evidence type="ECO:0000256" key="1">
    <source>
        <dbReference type="SAM" id="Phobius"/>
    </source>
</evidence>